<evidence type="ECO:0000256" key="3">
    <source>
        <dbReference type="ARBA" id="ARBA00022512"/>
    </source>
</evidence>
<dbReference type="Proteomes" id="UP000008370">
    <property type="component" value="Unassembled WGS sequence"/>
</dbReference>
<dbReference type="KEGG" id="pco:PHACADRAFT_257774"/>
<name>K5W5B2_PHACS</name>
<evidence type="ECO:0000256" key="1">
    <source>
        <dbReference type="ARBA" id="ARBA00004191"/>
    </source>
</evidence>
<keyword evidence="6" id="KW-0732">Signal</keyword>
<protein>
    <recommendedName>
        <fullName evidence="6">Hydrophobin</fullName>
    </recommendedName>
</protein>
<evidence type="ECO:0000256" key="2">
    <source>
        <dbReference type="ARBA" id="ARBA00010446"/>
    </source>
</evidence>
<dbReference type="SMART" id="SM00075">
    <property type="entry name" value="HYDRO"/>
    <property type="match status" value="1"/>
</dbReference>
<evidence type="ECO:0000313" key="7">
    <source>
        <dbReference type="EMBL" id="EKM54144.1"/>
    </source>
</evidence>
<sequence length="128" mass="12394">MFARLTTVASLAALSLLAVATPNPWGSPPATTTTVTVTAPASTPTSVSTCSTGDAQCCNSVTSASNPAAAGILSGLGIVLQGVTADVGLTCSPITVVGGSGTCNQQAVCCQDNSHGSLISIGCLPITL</sequence>
<feature type="signal peptide" evidence="6">
    <location>
        <begin position="1"/>
        <end position="20"/>
    </location>
</feature>
<organism evidence="7 8">
    <name type="scientific">Phanerochaete carnosa (strain HHB-10118-sp)</name>
    <name type="common">White-rot fungus</name>
    <name type="synonym">Peniophora carnosa</name>
    <dbReference type="NCBI Taxonomy" id="650164"/>
    <lineage>
        <taxon>Eukaryota</taxon>
        <taxon>Fungi</taxon>
        <taxon>Dikarya</taxon>
        <taxon>Basidiomycota</taxon>
        <taxon>Agaricomycotina</taxon>
        <taxon>Agaricomycetes</taxon>
        <taxon>Polyporales</taxon>
        <taxon>Phanerochaetaceae</taxon>
        <taxon>Phanerochaete</taxon>
    </lineage>
</organism>
<dbReference type="CDD" id="cd23507">
    <property type="entry name" value="hydrophobin_I"/>
    <property type="match status" value="1"/>
</dbReference>
<dbReference type="GO" id="GO:0009277">
    <property type="term" value="C:fungal-type cell wall"/>
    <property type="evidence" value="ECO:0007669"/>
    <property type="project" value="InterPro"/>
</dbReference>
<keyword evidence="8" id="KW-1185">Reference proteome</keyword>
<dbReference type="EMBL" id="JH930473">
    <property type="protein sequence ID" value="EKM54144.1"/>
    <property type="molecule type" value="Genomic_DNA"/>
</dbReference>
<keyword evidence="4 6" id="KW-0964">Secreted</keyword>
<evidence type="ECO:0000313" key="8">
    <source>
        <dbReference type="Proteomes" id="UP000008370"/>
    </source>
</evidence>
<comment type="subcellular location">
    <subcellularLocation>
        <location evidence="1 6">Secreted</location>
        <location evidence="1 6">Cell wall</location>
    </subcellularLocation>
</comment>
<feature type="chain" id="PRO_5013987379" description="Hydrophobin" evidence="6">
    <location>
        <begin position="21"/>
        <end position="128"/>
    </location>
</feature>
<proteinExistence type="inferred from homology"/>
<keyword evidence="3 6" id="KW-0134">Cell wall</keyword>
<dbReference type="AlphaFoldDB" id="K5W5B2"/>
<dbReference type="GeneID" id="18916943"/>
<dbReference type="Pfam" id="PF01185">
    <property type="entry name" value="Hydrophobin"/>
    <property type="match status" value="1"/>
</dbReference>
<gene>
    <name evidence="7" type="ORF">PHACADRAFT_257774</name>
</gene>
<reference evidence="7 8" key="1">
    <citation type="journal article" date="2012" name="BMC Genomics">
        <title>Comparative genomics of the white-rot fungi, Phanerochaete carnosa and P. chrysosporium, to elucidate the genetic basis of the distinct wood types they colonize.</title>
        <authorList>
            <person name="Suzuki H."/>
            <person name="MacDonald J."/>
            <person name="Syed K."/>
            <person name="Salamov A."/>
            <person name="Hori C."/>
            <person name="Aerts A."/>
            <person name="Henrissat B."/>
            <person name="Wiebenga A."/>
            <person name="vanKuyk P.A."/>
            <person name="Barry K."/>
            <person name="Lindquist E."/>
            <person name="LaButti K."/>
            <person name="Lapidus A."/>
            <person name="Lucas S."/>
            <person name="Coutinho P."/>
            <person name="Gong Y."/>
            <person name="Samejima M."/>
            <person name="Mahadevan R."/>
            <person name="Abou-Zaid M."/>
            <person name="de Vries R.P."/>
            <person name="Igarashi K."/>
            <person name="Yadav J.S."/>
            <person name="Grigoriev I.V."/>
            <person name="Master E.R."/>
        </authorList>
    </citation>
    <scope>NUCLEOTIDE SEQUENCE [LARGE SCALE GENOMIC DNA]</scope>
    <source>
        <strain evidence="7 8">HHB-10118-sp</strain>
    </source>
</reference>
<dbReference type="InterPro" id="IPR001338">
    <property type="entry name" value="Class_I_Hydrophobin"/>
</dbReference>
<dbReference type="STRING" id="650164.K5W5B2"/>
<dbReference type="HOGENOM" id="CLU_105134_1_2_1"/>
<evidence type="ECO:0000256" key="6">
    <source>
        <dbReference type="RuleBase" id="RU365009"/>
    </source>
</evidence>
<dbReference type="GO" id="GO:0005199">
    <property type="term" value="F:structural constituent of cell wall"/>
    <property type="evidence" value="ECO:0007669"/>
    <property type="project" value="InterPro"/>
</dbReference>
<dbReference type="RefSeq" id="XP_007396845.1">
    <property type="nucleotide sequence ID" value="XM_007396783.1"/>
</dbReference>
<comment type="similarity">
    <text evidence="2 6">Belongs to the fungal hydrophobin family.</text>
</comment>
<evidence type="ECO:0000256" key="5">
    <source>
        <dbReference type="ARBA" id="ARBA00023157"/>
    </source>
</evidence>
<evidence type="ECO:0000256" key="4">
    <source>
        <dbReference type="ARBA" id="ARBA00022525"/>
    </source>
</evidence>
<accession>K5W5B2</accession>
<dbReference type="InParanoid" id="K5W5B2"/>
<dbReference type="OrthoDB" id="4225815at2759"/>
<keyword evidence="5 6" id="KW-1015">Disulfide bond</keyword>